<proteinExistence type="predicted"/>
<reference evidence="1" key="1">
    <citation type="journal article" date="2014" name="Int. J. Syst. Evol. Microbiol.">
        <title>Complete genome sequence of Corynebacterium casei LMG S-19264T (=DSM 44701T), isolated from a smear-ripened cheese.</title>
        <authorList>
            <consortium name="US DOE Joint Genome Institute (JGI-PGF)"/>
            <person name="Walter F."/>
            <person name="Albersmeier A."/>
            <person name="Kalinowski J."/>
            <person name="Ruckert C."/>
        </authorList>
    </citation>
    <scope>NUCLEOTIDE SEQUENCE</scope>
    <source>
        <strain evidence="1">CGMCC 1.12754</strain>
    </source>
</reference>
<keyword evidence="2" id="KW-1185">Reference proteome</keyword>
<sequence length="330" mass="37181">MTYPTIAEEYRGGALENTHQGLICAINDKKEIIYQKGNPDHHVYYRSAMKPIQAIPVFTTNVIEKYGLSSREAALFTASQRGEQYHQDALESLMKKLQLTEDLLICNHSYPLNEEPKQQYIWDHKPQRRLLHNCAGKHLGFLAYAREKGYEPHGYERIEHPLQQEVLRYVAELSETPMEHIHTAIDGCGVPVHAVPLKNMAVSFLKFADPGQADDKEIAGAIRKIGRVMNEHPEIVASHHFICTALLKDTNIIAKGGAQGVYCLALKKEKISIALKVLSGSELVWPVLVAEILNKLNYSNTDTIDRLLQIRSNAIKNDNGKRVGETKILL</sequence>
<dbReference type="PANTHER" id="PTHR42110">
    <property type="entry name" value="L-ASPARAGINASE, PUTATIVE (AFU_ORTHOLOGUE AFUA_3G11890)-RELATED"/>
    <property type="match status" value="1"/>
</dbReference>
<dbReference type="EMBL" id="BMFR01000005">
    <property type="protein sequence ID" value="GGG72940.1"/>
    <property type="molecule type" value="Genomic_DNA"/>
</dbReference>
<dbReference type="PANTHER" id="PTHR42110:SF1">
    <property type="entry name" value="L-ASPARAGINASE, PUTATIVE (AFU_ORTHOLOGUE AFUA_3G11890)-RELATED"/>
    <property type="match status" value="1"/>
</dbReference>
<dbReference type="InterPro" id="IPR010349">
    <property type="entry name" value="Asparaginase_II"/>
</dbReference>
<gene>
    <name evidence="1" type="ORF">GCM10011398_16700</name>
</gene>
<dbReference type="RefSeq" id="WP_188454937.1">
    <property type="nucleotide sequence ID" value="NZ_BMFR01000005.1"/>
</dbReference>
<reference evidence="1" key="2">
    <citation type="submission" date="2020-09" db="EMBL/GenBank/DDBJ databases">
        <authorList>
            <person name="Sun Q."/>
            <person name="Zhou Y."/>
        </authorList>
    </citation>
    <scope>NUCLEOTIDE SEQUENCE</scope>
    <source>
        <strain evidence="1">CGMCC 1.12754</strain>
    </source>
</reference>
<dbReference type="AlphaFoldDB" id="A0A917HBT9"/>
<evidence type="ECO:0000313" key="1">
    <source>
        <dbReference type="EMBL" id="GGG72940.1"/>
    </source>
</evidence>
<name>A0A917HBT9_9BACI</name>
<evidence type="ECO:0000313" key="2">
    <source>
        <dbReference type="Proteomes" id="UP000622860"/>
    </source>
</evidence>
<dbReference type="Proteomes" id="UP000622860">
    <property type="component" value="Unassembled WGS sequence"/>
</dbReference>
<protein>
    <submittedName>
        <fullName evidence="1">Asparaginase</fullName>
    </submittedName>
</protein>
<organism evidence="1 2">
    <name type="scientific">Virgibacillus oceani</name>
    <dbReference type="NCBI Taxonomy" id="1479511"/>
    <lineage>
        <taxon>Bacteria</taxon>
        <taxon>Bacillati</taxon>
        <taxon>Bacillota</taxon>
        <taxon>Bacilli</taxon>
        <taxon>Bacillales</taxon>
        <taxon>Bacillaceae</taxon>
        <taxon>Virgibacillus</taxon>
    </lineage>
</organism>
<dbReference type="Pfam" id="PF06089">
    <property type="entry name" value="Asparaginase_II"/>
    <property type="match status" value="1"/>
</dbReference>
<accession>A0A917HBT9</accession>
<comment type="caution">
    <text evidence="1">The sequence shown here is derived from an EMBL/GenBank/DDBJ whole genome shotgun (WGS) entry which is preliminary data.</text>
</comment>